<comment type="similarity">
    <text evidence="1">Belongs to the thioredoxin family.</text>
</comment>
<evidence type="ECO:0000256" key="2">
    <source>
        <dbReference type="SAM" id="Phobius"/>
    </source>
</evidence>
<dbReference type="InterPro" id="IPR010357">
    <property type="entry name" value="TXNDC17_dom"/>
</dbReference>
<evidence type="ECO:0000313" key="4">
    <source>
        <dbReference type="EMBL" id="CAK7927144.1"/>
    </source>
</evidence>
<feature type="transmembrane region" description="Helical" evidence="2">
    <location>
        <begin position="24"/>
        <end position="47"/>
    </location>
</feature>
<keyword evidence="2" id="KW-1133">Transmembrane helix</keyword>
<dbReference type="InterPro" id="IPR045108">
    <property type="entry name" value="TXNDC17-like"/>
</dbReference>
<dbReference type="GO" id="GO:0047134">
    <property type="term" value="F:protein-disulfide reductase [NAD(P)H] activity"/>
    <property type="evidence" value="ECO:0007669"/>
    <property type="project" value="InterPro"/>
</dbReference>
<reference evidence="4" key="1">
    <citation type="submission" date="2024-01" db="EMBL/GenBank/DDBJ databases">
        <authorList>
            <person name="Webb A."/>
        </authorList>
    </citation>
    <scope>NUCLEOTIDE SEQUENCE</scope>
    <source>
        <strain evidence="4">Pm1</strain>
    </source>
</reference>
<dbReference type="GO" id="GO:0005829">
    <property type="term" value="C:cytosol"/>
    <property type="evidence" value="ECO:0007669"/>
    <property type="project" value="TreeGrafter"/>
</dbReference>
<protein>
    <recommendedName>
        <fullName evidence="3">Thioredoxin domain-containing protein</fullName>
    </recommendedName>
</protein>
<keyword evidence="2" id="KW-0472">Membrane</keyword>
<feature type="domain" description="Thioredoxin" evidence="3">
    <location>
        <begin position="208"/>
        <end position="321"/>
    </location>
</feature>
<dbReference type="EMBL" id="CAKLBY020000109">
    <property type="protein sequence ID" value="CAK7927144.1"/>
    <property type="molecule type" value="Genomic_DNA"/>
</dbReference>
<sequence>MGSPRYGQNHGQRRRRVQRGIKRIHLWYLLATAFLLVYLVFLAHWGFGNISSLEGFVSTEPLKNLRKISSMKSIPLNGNTVVEDVEEQSEEYQGVAGHVHHQVDILQVGRRPTTTPSTVAFVATGTELAAVTQPPQMLDHAVVDGEMKGSTQSREEMDDQPVEAPKVVAAVKPTISANMEQQVAATAASKVEALAVTLAPSTPKYATVSGYAATMKFLKSYRYNPDEPLFLFFTCSDEHFQASDWSKECVQGKQRVYDVFSQSPGSNRLVTVFAGSEKYWKRHNDFNDDLDLRVKGVPCIMKWEGRDRRTGGMLVQKSLYDKPFLRYLFKKTGQPEAFFASTDVKNKQIVTVKGYDGYQDAMSRYVQEDDPVPTFLMMVSGRIQSNKRPWCPYCRYSELPLEFAFYSYAPKNARMFRVEVTDSYAEWRKRNKFSRDKNLKLRSVPLMFYVEPVPASSANGTGSFKAISHKVRYDRLASLRELFSSFA</sequence>
<dbReference type="Proteomes" id="UP001162060">
    <property type="component" value="Unassembled WGS sequence"/>
</dbReference>
<name>A0AAV1TXV5_9STRA</name>
<dbReference type="Gene3D" id="3.40.30.10">
    <property type="entry name" value="Glutaredoxin"/>
    <property type="match status" value="2"/>
</dbReference>
<dbReference type="PANTHER" id="PTHR12452">
    <property type="entry name" value="42-9-9 PROTEIN-RELATED"/>
    <property type="match status" value="1"/>
</dbReference>
<keyword evidence="2" id="KW-0812">Transmembrane</keyword>
<dbReference type="PANTHER" id="PTHR12452:SF0">
    <property type="entry name" value="THIOREDOXIN DOMAIN-CONTAINING PROTEIN 17"/>
    <property type="match status" value="1"/>
</dbReference>
<dbReference type="AlphaFoldDB" id="A0AAV1TXV5"/>
<evidence type="ECO:0000256" key="1">
    <source>
        <dbReference type="ARBA" id="ARBA00008987"/>
    </source>
</evidence>
<accession>A0AAV1TXV5</accession>
<evidence type="ECO:0000313" key="5">
    <source>
        <dbReference type="Proteomes" id="UP001162060"/>
    </source>
</evidence>
<organism evidence="4 5">
    <name type="scientific">Peronospora matthiolae</name>
    <dbReference type="NCBI Taxonomy" id="2874970"/>
    <lineage>
        <taxon>Eukaryota</taxon>
        <taxon>Sar</taxon>
        <taxon>Stramenopiles</taxon>
        <taxon>Oomycota</taxon>
        <taxon>Peronosporomycetes</taxon>
        <taxon>Peronosporales</taxon>
        <taxon>Peronosporaceae</taxon>
        <taxon>Peronospora</taxon>
    </lineage>
</organism>
<evidence type="ECO:0000259" key="3">
    <source>
        <dbReference type="Pfam" id="PF06110"/>
    </source>
</evidence>
<comment type="caution">
    <text evidence="4">The sequence shown here is derived from an EMBL/GenBank/DDBJ whole genome shotgun (WGS) entry which is preliminary data.</text>
</comment>
<feature type="domain" description="Thioredoxin" evidence="3">
    <location>
        <begin position="352"/>
        <end position="448"/>
    </location>
</feature>
<proteinExistence type="inferred from homology"/>
<dbReference type="Pfam" id="PF06110">
    <property type="entry name" value="TXD17-like_Trx"/>
    <property type="match status" value="2"/>
</dbReference>
<gene>
    <name evidence="4" type="ORF">PM001_LOCUS12294</name>
</gene>